<proteinExistence type="predicted"/>
<dbReference type="AlphaFoldDB" id="A0A4P9K6L5"/>
<gene>
    <name evidence="2" type="ORF">FE785_08385</name>
</gene>
<keyword evidence="1" id="KW-0812">Transmembrane</keyword>
<dbReference type="KEGG" id="thig:FE785_08385"/>
<feature type="transmembrane region" description="Helical" evidence="1">
    <location>
        <begin position="97"/>
        <end position="122"/>
    </location>
</feature>
<dbReference type="EMBL" id="CP040602">
    <property type="protein sequence ID" value="QCU90649.1"/>
    <property type="molecule type" value="Genomic_DNA"/>
</dbReference>
<evidence type="ECO:0000313" key="3">
    <source>
        <dbReference type="Proteomes" id="UP000304864"/>
    </source>
</evidence>
<protein>
    <submittedName>
        <fullName evidence="2">Uncharacterized protein</fullName>
    </submittedName>
</protein>
<organism evidence="2 3">
    <name type="scientific">Thiomicrorhabdus sediminis</name>
    <dbReference type="NCBI Taxonomy" id="2580412"/>
    <lineage>
        <taxon>Bacteria</taxon>
        <taxon>Pseudomonadati</taxon>
        <taxon>Pseudomonadota</taxon>
        <taxon>Gammaproteobacteria</taxon>
        <taxon>Thiotrichales</taxon>
        <taxon>Piscirickettsiaceae</taxon>
        <taxon>Thiomicrorhabdus</taxon>
    </lineage>
</organism>
<keyword evidence="3" id="KW-1185">Reference proteome</keyword>
<keyword evidence="1" id="KW-1133">Transmembrane helix</keyword>
<dbReference type="OrthoDB" id="5615920at2"/>
<feature type="transmembrane region" description="Helical" evidence="1">
    <location>
        <begin position="20"/>
        <end position="38"/>
    </location>
</feature>
<name>A0A4P9K6L5_9GAMM</name>
<dbReference type="RefSeq" id="WP_138565323.1">
    <property type="nucleotide sequence ID" value="NZ_CP040602.1"/>
</dbReference>
<feature type="transmembrane region" description="Helical" evidence="1">
    <location>
        <begin position="69"/>
        <end position="90"/>
    </location>
</feature>
<keyword evidence="1" id="KW-0472">Membrane</keyword>
<evidence type="ECO:0000313" key="2">
    <source>
        <dbReference type="EMBL" id="QCU90649.1"/>
    </source>
</evidence>
<accession>A0A4P9K6L5</accession>
<evidence type="ECO:0000256" key="1">
    <source>
        <dbReference type="SAM" id="Phobius"/>
    </source>
</evidence>
<reference evidence="2 3" key="1">
    <citation type="submission" date="2019-05" db="EMBL/GenBank/DDBJ databases">
        <title>Thiomicrorhabdus sediminis sp. nov, a novel sulfur-oxidizing bacterium isolated from coastal sediment.</title>
        <authorList>
            <person name="Liu X."/>
        </authorList>
    </citation>
    <scope>NUCLEOTIDE SEQUENCE [LARGE SCALE GENOMIC DNA]</scope>
    <source>
        <strain evidence="2 3">G1</strain>
    </source>
</reference>
<sequence>MPENQSAPAVQNLNKINIALFKSLFYGTIWAFAFAWLLPEDTLDGVQYLLFVSSLPATFIWQISVEQPLWLIAVALVNLLVLLIPYFYYLKTGLQLWWLYWSLSLYGFMNAAMAFILSINLLGPLAN</sequence>
<dbReference type="Proteomes" id="UP000304864">
    <property type="component" value="Chromosome"/>
</dbReference>